<dbReference type="Proteomes" id="UP000054097">
    <property type="component" value="Unassembled WGS sequence"/>
</dbReference>
<dbReference type="EMBL" id="KN824286">
    <property type="protein sequence ID" value="KIM30091.1"/>
    <property type="molecule type" value="Genomic_DNA"/>
</dbReference>
<accession>A0A0C3BF91</accession>
<protein>
    <submittedName>
        <fullName evidence="1">Uncharacterized protein</fullName>
    </submittedName>
</protein>
<keyword evidence="2" id="KW-1185">Reference proteome</keyword>
<proteinExistence type="predicted"/>
<sequence>MPSKHAFSRLIPVFTHRKITLRHFLAASEALTDPRPSHVIIHLTSSFSIPRSPQSVTIPLPGIKDPQVLPPILPHTFPHPITFFPSLFTRNLNEPTKFAASQRNSSTLWLQKLHLYYHRAPRRQRSNVAPCHFLVGWPAFWSIDRYTHNHKVCEGGSSQAGSPSS</sequence>
<organism evidence="1 2">
    <name type="scientific">Serendipita vermifera MAFF 305830</name>
    <dbReference type="NCBI Taxonomy" id="933852"/>
    <lineage>
        <taxon>Eukaryota</taxon>
        <taxon>Fungi</taxon>
        <taxon>Dikarya</taxon>
        <taxon>Basidiomycota</taxon>
        <taxon>Agaricomycotina</taxon>
        <taxon>Agaricomycetes</taxon>
        <taxon>Sebacinales</taxon>
        <taxon>Serendipitaceae</taxon>
        <taxon>Serendipita</taxon>
    </lineage>
</organism>
<gene>
    <name evidence="1" type="ORF">M408DRAFT_100968</name>
</gene>
<name>A0A0C3BF91_SERVB</name>
<evidence type="ECO:0000313" key="1">
    <source>
        <dbReference type="EMBL" id="KIM30091.1"/>
    </source>
</evidence>
<dbReference type="AlphaFoldDB" id="A0A0C3BF91"/>
<evidence type="ECO:0000313" key="2">
    <source>
        <dbReference type="Proteomes" id="UP000054097"/>
    </source>
</evidence>
<reference evidence="1 2" key="1">
    <citation type="submission" date="2014-04" db="EMBL/GenBank/DDBJ databases">
        <authorList>
            <consortium name="DOE Joint Genome Institute"/>
            <person name="Kuo A."/>
            <person name="Zuccaro A."/>
            <person name="Kohler A."/>
            <person name="Nagy L.G."/>
            <person name="Floudas D."/>
            <person name="Copeland A."/>
            <person name="Barry K.W."/>
            <person name="Cichocki N."/>
            <person name="Veneault-Fourrey C."/>
            <person name="LaButti K."/>
            <person name="Lindquist E.A."/>
            <person name="Lipzen A."/>
            <person name="Lundell T."/>
            <person name="Morin E."/>
            <person name="Murat C."/>
            <person name="Sun H."/>
            <person name="Tunlid A."/>
            <person name="Henrissat B."/>
            <person name="Grigoriev I.V."/>
            <person name="Hibbett D.S."/>
            <person name="Martin F."/>
            <person name="Nordberg H.P."/>
            <person name="Cantor M.N."/>
            <person name="Hua S.X."/>
        </authorList>
    </citation>
    <scope>NUCLEOTIDE SEQUENCE [LARGE SCALE GENOMIC DNA]</scope>
    <source>
        <strain evidence="1 2">MAFF 305830</strain>
    </source>
</reference>
<dbReference type="HOGENOM" id="CLU_1611798_0_0_1"/>
<reference evidence="2" key="2">
    <citation type="submission" date="2015-01" db="EMBL/GenBank/DDBJ databases">
        <title>Evolutionary Origins and Diversification of the Mycorrhizal Mutualists.</title>
        <authorList>
            <consortium name="DOE Joint Genome Institute"/>
            <consortium name="Mycorrhizal Genomics Consortium"/>
            <person name="Kohler A."/>
            <person name="Kuo A."/>
            <person name="Nagy L.G."/>
            <person name="Floudas D."/>
            <person name="Copeland A."/>
            <person name="Barry K.W."/>
            <person name="Cichocki N."/>
            <person name="Veneault-Fourrey C."/>
            <person name="LaButti K."/>
            <person name="Lindquist E.A."/>
            <person name="Lipzen A."/>
            <person name="Lundell T."/>
            <person name="Morin E."/>
            <person name="Murat C."/>
            <person name="Riley R."/>
            <person name="Ohm R."/>
            <person name="Sun H."/>
            <person name="Tunlid A."/>
            <person name="Henrissat B."/>
            <person name="Grigoriev I.V."/>
            <person name="Hibbett D.S."/>
            <person name="Martin F."/>
        </authorList>
    </citation>
    <scope>NUCLEOTIDE SEQUENCE [LARGE SCALE GENOMIC DNA]</scope>
    <source>
        <strain evidence="2">MAFF 305830</strain>
    </source>
</reference>